<dbReference type="InterPro" id="IPR011990">
    <property type="entry name" value="TPR-like_helical_dom_sf"/>
</dbReference>
<evidence type="ECO:0000259" key="3">
    <source>
        <dbReference type="PROSITE" id="PS51462"/>
    </source>
</evidence>
<sequence>MDDPVPAWTLLGSSPAFDGYVRVRRDRYLLPDGNESDWDVVEVGDTVTVVAVTPDDTVVLFDQYRVGPQRVLGELPGGLIDPGEDAVAAGERELLEETGYRAGAVFDAGGEWAAANARRRRHVVIAADCLRVAAPEWGEHETGRVRTIAASDLIDHLTAGETSDGGPALRGLIRFAASRGVDPALRGLQSRVRELLATFPADDDTTADADPFDAFWDAADGKNAAGLWAELDQLAADSAEAVRSYERASLHDFLGEEAKAIPLYRSALDEGLAGRRRSACIIQLASSLRNVGDPSGALALLHRFPDTDPLVDAARAFEALALFTDQKPAPALRTALQALAPHLPAYRRSVEAYAAELTSPRRIRVISVAVIVADGYVLAEEYPGGPGAGRFLRAPGGGVEFGETAAAAMRRELREELAAGIDELTLLTVSENIFDDGRKSGHEIAHVFAVRSATLEALPLGERLPVLDGDTSVGWYRIDDLRRDATPFYPAGVLDLAAAVDADAV</sequence>
<dbReference type="SUPFAM" id="SSF55811">
    <property type="entry name" value="Nudix"/>
    <property type="match status" value="2"/>
</dbReference>
<feature type="domain" description="Nudix hydrolase" evidence="3">
    <location>
        <begin position="361"/>
        <end position="499"/>
    </location>
</feature>
<feature type="domain" description="Nudix hydrolase" evidence="3">
    <location>
        <begin position="42"/>
        <end position="170"/>
    </location>
</feature>
<dbReference type="PANTHER" id="PTHR43046:SF14">
    <property type="entry name" value="MUTT_NUDIX FAMILY PROTEIN"/>
    <property type="match status" value="1"/>
</dbReference>
<dbReference type="InterPro" id="IPR041656">
    <property type="entry name" value="TPR_5"/>
</dbReference>
<keyword evidence="2" id="KW-0378">Hydrolase</keyword>
<protein>
    <submittedName>
        <fullName evidence="4">Tetratricopeptide repeat protein</fullName>
    </submittedName>
</protein>
<dbReference type="RefSeq" id="WP_378718288.1">
    <property type="nucleotide sequence ID" value="NZ_JBHLHV010000001.1"/>
</dbReference>
<accession>A0ABV5ESD3</accession>
<evidence type="ECO:0000256" key="1">
    <source>
        <dbReference type="ARBA" id="ARBA00001946"/>
    </source>
</evidence>
<comment type="cofactor">
    <cofactor evidence="1">
        <name>Mg(2+)</name>
        <dbReference type="ChEBI" id="CHEBI:18420"/>
    </cofactor>
</comment>
<name>A0ABV5ESD3_9MICO</name>
<dbReference type="Gene3D" id="3.90.79.10">
    <property type="entry name" value="Nucleoside Triphosphate Pyrophosphohydrolase"/>
    <property type="match status" value="2"/>
</dbReference>
<evidence type="ECO:0000313" key="4">
    <source>
        <dbReference type="EMBL" id="MFB8892877.1"/>
    </source>
</evidence>
<dbReference type="CDD" id="cd03424">
    <property type="entry name" value="NUDIX_ADPRase_Nudt5_UGPPase_Nudt14"/>
    <property type="match status" value="1"/>
</dbReference>
<proteinExistence type="predicted"/>
<dbReference type="InterPro" id="IPR000086">
    <property type="entry name" value="NUDIX_hydrolase_dom"/>
</dbReference>
<dbReference type="PANTHER" id="PTHR43046">
    <property type="entry name" value="GDP-MANNOSE MANNOSYL HYDROLASE"/>
    <property type="match status" value="1"/>
</dbReference>
<comment type="caution">
    <text evidence="4">The sequence shown here is derived from an EMBL/GenBank/DDBJ whole genome shotgun (WGS) entry which is preliminary data.</text>
</comment>
<dbReference type="Gene3D" id="1.25.40.10">
    <property type="entry name" value="Tetratricopeptide repeat domain"/>
    <property type="match status" value="1"/>
</dbReference>
<dbReference type="Pfam" id="PF12688">
    <property type="entry name" value="TPR_5"/>
    <property type="match status" value="1"/>
</dbReference>
<dbReference type="Proteomes" id="UP001589643">
    <property type="component" value="Unassembled WGS sequence"/>
</dbReference>
<organism evidence="4 5">
    <name type="scientific">Microbacterium plantarum</name>
    <dbReference type="NCBI Taxonomy" id="1816425"/>
    <lineage>
        <taxon>Bacteria</taxon>
        <taxon>Bacillati</taxon>
        <taxon>Actinomycetota</taxon>
        <taxon>Actinomycetes</taxon>
        <taxon>Micrococcales</taxon>
        <taxon>Microbacteriaceae</taxon>
        <taxon>Microbacterium</taxon>
    </lineage>
</organism>
<reference evidence="4 5" key="1">
    <citation type="submission" date="2024-08" db="EMBL/GenBank/DDBJ databases">
        <title>Heavy metals resistant antinobacteria isolated from wastewater.</title>
        <authorList>
            <person name="Roman Ponce B."/>
            <person name="Blanco Mercado M.A."/>
            <person name="Avila Aldana I.N."/>
            <person name="Morales Arrieta S."/>
        </authorList>
    </citation>
    <scope>NUCLEOTIDE SEQUENCE [LARGE SCALE GENOMIC DNA]</scope>
    <source>
        <strain evidence="5">sma-1</strain>
    </source>
</reference>
<dbReference type="PROSITE" id="PS51462">
    <property type="entry name" value="NUDIX"/>
    <property type="match status" value="2"/>
</dbReference>
<keyword evidence="5" id="KW-1185">Reference proteome</keyword>
<evidence type="ECO:0000256" key="2">
    <source>
        <dbReference type="ARBA" id="ARBA00022801"/>
    </source>
</evidence>
<dbReference type="EMBL" id="JBHLHV010000001">
    <property type="protein sequence ID" value="MFB8892877.1"/>
    <property type="molecule type" value="Genomic_DNA"/>
</dbReference>
<dbReference type="Pfam" id="PF00293">
    <property type="entry name" value="NUDIX"/>
    <property type="match status" value="2"/>
</dbReference>
<evidence type="ECO:0000313" key="5">
    <source>
        <dbReference type="Proteomes" id="UP001589643"/>
    </source>
</evidence>
<gene>
    <name evidence="4" type="ORF">AB7P39_08465</name>
</gene>
<dbReference type="InterPro" id="IPR015797">
    <property type="entry name" value="NUDIX_hydrolase-like_dom_sf"/>
</dbReference>